<evidence type="ECO:0000256" key="1">
    <source>
        <dbReference type="SAM" id="MobiDB-lite"/>
    </source>
</evidence>
<feature type="compositionally biased region" description="Basic and acidic residues" evidence="1">
    <location>
        <begin position="37"/>
        <end position="53"/>
    </location>
</feature>
<organism evidence="2 3">
    <name type="scientific">Melanomma pulvis-pyrius CBS 109.77</name>
    <dbReference type="NCBI Taxonomy" id="1314802"/>
    <lineage>
        <taxon>Eukaryota</taxon>
        <taxon>Fungi</taxon>
        <taxon>Dikarya</taxon>
        <taxon>Ascomycota</taxon>
        <taxon>Pezizomycotina</taxon>
        <taxon>Dothideomycetes</taxon>
        <taxon>Pleosporomycetidae</taxon>
        <taxon>Pleosporales</taxon>
        <taxon>Melanommataceae</taxon>
        <taxon>Melanomma</taxon>
    </lineage>
</organism>
<feature type="compositionally biased region" description="Polar residues" evidence="1">
    <location>
        <begin position="1"/>
        <end position="15"/>
    </location>
</feature>
<feature type="region of interest" description="Disordered" evidence="1">
    <location>
        <begin position="26"/>
        <end position="60"/>
    </location>
</feature>
<dbReference type="AlphaFoldDB" id="A0A6A6X2T0"/>
<dbReference type="EMBL" id="MU002061">
    <property type="protein sequence ID" value="KAF2790662.1"/>
    <property type="molecule type" value="Genomic_DNA"/>
</dbReference>
<feature type="region of interest" description="Disordered" evidence="1">
    <location>
        <begin position="1"/>
        <end position="20"/>
    </location>
</feature>
<dbReference type="PANTHER" id="PTHR42085">
    <property type="entry name" value="F-BOX DOMAIN-CONTAINING PROTEIN"/>
    <property type="match status" value="1"/>
</dbReference>
<sequence length="351" mass="40763">MSQQQTPQEPATSARYSKRKRVQINYYEGASDTDDAVDSRFEDSENESQDLKQKPAHSSKPLPKRKIFPFLKLPAEIRNVIYGYCLADPRGVYLFSTTKDRRRTVRRASTYYMEHIYHRQLYGLRQHDDRQQPEHWWRFILDNTTEDSELKDFLMRWVSLAPSLLATNKQISAEGRDILYGNEFKMDDTMALHSFMVDIGPRMASLLTRVTLRAWDMGRGVHKAYNHACFCMLTSATNIQKFTIEGPVSLRYNPKGIACQLYRDGFPWLEAVGIAKGKVDAAVDLIHLTQSTLSRGRRNYRLDDFEKDHKEFSDELSRLLVNSENKRKMRAQPQAVAVKKSKKAAPKEIWD</sequence>
<protein>
    <recommendedName>
        <fullName evidence="4">F-box domain-containing protein</fullName>
    </recommendedName>
</protein>
<evidence type="ECO:0000313" key="3">
    <source>
        <dbReference type="Proteomes" id="UP000799757"/>
    </source>
</evidence>
<evidence type="ECO:0008006" key="4">
    <source>
        <dbReference type="Google" id="ProtNLM"/>
    </source>
</evidence>
<dbReference type="PANTHER" id="PTHR42085:SF8">
    <property type="entry name" value="F-BOX DOMAIN-CONTAINING PROTEIN"/>
    <property type="match status" value="1"/>
</dbReference>
<keyword evidence="3" id="KW-1185">Reference proteome</keyword>
<evidence type="ECO:0000313" key="2">
    <source>
        <dbReference type="EMBL" id="KAF2790662.1"/>
    </source>
</evidence>
<gene>
    <name evidence="2" type="ORF">K505DRAFT_250696</name>
</gene>
<name>A0A6A6X2T0_9PLEO</name>
<feature type="region of interest" description="Disordered" evidence="1">
    <location>
        <begin position="324"/>
        <end position="351"/>
    </location>
</feature>
<dbReference type="InterPro" id="IPR038883">
    <property type="entry name" value="AN11006-like"/>
</dbReference>
<reference evidence="2" key="1">
    <citation type="journal article" date="2020" name="Stud. Mycol.">
        <title>101 Dothideomycetes genomes: a test case for predicting lifestyles and emergence of pathogens.</title>
        <authorList>
            <person name="Haridas S."/>
            <person name="Albert R."/>
            <person name="Binder M."/>
            <person name="Bloem J."/>
            <person name="Labutti K."/>
            <person name="Salamov A."/>
            <person name="Andreopoulos B."/>
            <person name="Baker S."/>
            <person name="Barry K."/>
            <person name="Bills G."/>
            <person name="Bluhm B."/>
            <person name="Cannon C."/>
            <person name="Castanera R."/>
            <person name="Culley D."/>
            <person name="Daum C."/>
            <person name="Ezra D."/>
            <person name="Gonzalez J."/>
            <person name="Henrissat B."/>
            <person name="Kuo A."/>
            <person name="Liang C."/>
            <person name="Lipzen A."/>
            <person name="Lutzoni F."/>
            <person name="Magnuson J."/>
            <person name="Mondo S."/>
            <person name="Nolan M."/>
            <person name="Ohm R."/>
            <person name="Pangilinan J."/>
            <person name="Park H.-J."/>
            <person name="Ramirez L."/>
            <person name="Alfaro M."/>
            <person name="Sun H."/>
            <person name="Tritt A."/>
            <person name="Yoshinaga Y."/>
            <person name="Zwiers L.-H."/>
            <person name="Turgeon B."/>
            <person name="Goodwin S."/>
            <person name="Spatafora J."/>
            <person name="Crous P."/>
            <person name="Grigoriev I."/>
        </authorList>
    </citation>
    <scope>NUCLEOTIDE SEQUENCE</scope>
    <source>
        <strain evidence="2">CBS 109.77</strain>
    </source>
</reference>
<proteinExistence type="predicted"/>
<dbReference type="OrthoDB" id="5397846at2759"/>
<dbReference type="Proteomes" id="UP000799757">
    <property type="component" value="Unassembled WGS sequence"/>
</dbReference>
<accession>A0A6A6X2T0</accession>